<keyword evidence="4" id="KW-0472">Membrane</keyword>
<dbReference type="InterPro" id="IPR001173">
    <property type="entry name" value="Glyco_trans_2-like"/>
</dbReference>
<feature type="domain" description="Glycosyltransferase 2-like" evidence="5">
    <location>
        <begin position="48"/>
        <end position="160"/>
    </location>
</feature>
<dbReference type="Proteomes" id="UP000305511">
    <property type="component" value="Unassembled WGS sequence"/>
</dbReference>
<dbReference type="PANTHER" id="PTHR43630">
    <property type="entry name" value="POLY-BETA-1,6-N-ACETYL-D-GLUCOSAMINE SYNTHASE"/>
    <property type="match status" value="1"/>
</dbReference>
<evidence type="ECO:0000256" key="1">
    <source>
        <dbReference type="ARBA" id="ARBA00006739"/>
    </source>
</evidence>
<evidence type="ECO:0000256" key="3">
    <source>
        <dbReference type="ARBA" id="ARBA00022679"/>
    </source>
</evidence>
<evidence type="ECO:0000256" key="4">
    <source>
        <dbReference type="SAM" id="Phobius"/>
    </source>
</evidence>
<dbReference type="InterPro" id="IPR029044">
    <property type="entry name" value="Nucleotide-diphossugar_trans"/>
</dbReference>
<reference evidence="6 7" key="1">
    <citation type="submission" date="2019-02" db="EMBL/GenBank/DDBJ databases">
        <title>Bacteria dissemination in different level of health care in South Africa: the effectiveness of infections prevention and control.</title>
        <authorList>
            <person name="Shobo C."/>
            <person name="Amoako D.G."/>
            <person name="Allam M."/>
            <person name="Ismail A."/>
            <person name="Bester L.A."/>
            <person name="Essack S.Y."/>
        </authorList>
    </citation>
    <scope>NUCLEOTIDE SEQUENCE [LARGE SCALE GENOMIC DNA]</scope>
    <source>
        <strain evidence="6 7">2SIL2</strain>
    </source>
</reference>
<dbReference type="PANTHER" id="PTHR43630:SF1">
    <property type="entry name" value="POLY-BETA-1,6-N-ACETYL-D-GLUCOSAMINE SYNTHASE"/>
    <property type="match status" value="1"/>
</dbReference>
<keyword evidence="2" id="KW-0328">Glycosyltransferase</keyword>
<evidence type="ECO:0000313" key="6">
    <source>
        <dbReference type="EMBL" id="TKK64150.1"/>
    </source>
</evidence>
<comment type="similarity">
    <text evidence="1">Belongs to the glycosyltransferase 2 family.</text>
</comment>
<sequence length="167" mass="18865">MIYLYQLYKVIMFIFLTYLFTSLFLSFRTRKKTRREVEVAEEFFCYFLVPCVNEEKVIGETLKNLVALPIKKKIIAIDDGSTDQTKAMMDSIAGPIQVLSRQFPNAQQGKGAALNHAFQIVLTDAEKGHYSWDQVLVGVVDADGFFSENIVNELTAVFTDTTVCAAQ</sequence>
<evidence type="ECO:0000259" key="5">
    <source>
        <dbReference type="Pfam" id="PF00535"/>
    </source>
</evidence>
<dbReference type="RefSeq" id="WP_137274469.1">
    <property type="nucleotide sequence ID" value="NZ_SIYF01000543.1"/>
</dbReference>
<feature type="transmembrane region" description="Helical" evidence="4">
    <location>
        <begin position="6"/>
        <end position="25"/>
    </location>
</feature>
<keyword evidence="4" id="KW-1133">Transmembrane helix</keyword>
<protein>
    <submittedName>
        <fullName evidence="6">Glycosyltransferase</fullName>
    </submittedName>
</protein>
<accession>A0A4U3KPQ2</accession>
<dbReference type="Gene3D" id="3.90.550.10">
    <property type="entry name" value="Spore Coat Polysaccharide Biosynthesis Protein SpsA, Chain A"/>
    <property type="match status" value="1"/>
</dbReference>
<evidence type="ECO:0000256" key="2">
    <source>
        <dbReference type="ARBA" id="ARBA00022676"/>
    </source>
</evidence>
<gene>
    <name evidence="6" type="ORF">EY666_17070</name>
</gene>
<dbReference type="SUPFAM" id="SSF53448">
    <property type="entry name" value="Nucleotide-diphospho-sugar transferases"/>
    <property type="match status" value="1"/>
</dbReference>
<keyword evidence="4" id="KW-0812">Transmembrane</keyword>
<dbReference type="AlphaFoldDB" id="A0A4U3KPQ2"/>
<keyword evidence="3 6" id="KW-0808">Transferase</keyword>
<dbReference type="GO" id="GO:0016757">
    <property type="term" value="F:glycosyltransferase activity"/>
    <property type="evidence" value="ECO:0007669"/>
    <property type="project" value="UniProtKB-KW"/>
</dbReference>
<feature type="non-terminal residue" evidence="6">
    <location>
        <position position="167"/>
    </location>
</feature>
<name>A0A4U3KPQ2_ENTFL</name>
<evidence type="ECO:0000313" key="7">
    <source>
        <dbReference type="Proteomes" id="UP000305511"/>
    </source>
</evidence>
<dbReference type="EMBL" id="SIYF01000543">
    <property type="protein sequence ID" value="TKK64150.1"/>
    <property type="molecule type" value="Genomic_DNA"/>
</dbReference>
<dbReference type="Pfam" id="PF00535">
    <property type="entry name" value="Glycos_transf_2"/>
    <property type="match status" value="1"/>
</dbReference>
<proteinExistence type="inferred from homology"/>
<comment type="caution">
    <text evidence="6">The sequence shown here is derived from an EMBL/GenBank/DDBJ whole genome shotgun (WGS) entry which is preliminary data.</text>
</comment>
<organism evidence="6 7">
    <name type="scientific">Enterococcus faecalis</name>
    <name type="common">Streptococcus faecalis</name>
    <dbReference type="NCBI Taxonomy" id="1351"/>
    <lineage>
        <taxon>Bacteria</taxon>
        <taxon>Bacillati</taxon>
        <taxon>Bacillota</taxon>
        <taxon>Bacilli</taxon>
        <taxon>Lactobacillales</taxon>
        <taxon>Enterococcaceae</taxon>
        <taxon>Enterococcus</taxon>
    </lineage>
</organism>